<comment type="caution">
    <text evidence="1">The sequence shown here is derived from an EMBL/GenBank/DDBJ whole genome shotgun (WGS) entry which is preliminary data.</text>
</comment>
<dbReference type="Proteomes" id="UP000004947">
    <property type="component" value="Unassembled WGS sequence"/>
</dbReference>
<proteinExistence type="predicted"/>
<dbReference type="EMBL" id="ABCK01000047">
    <property type="protein sequence ID" value="EDM24824.1"/>
    <property type="molecule type" value="Genomic_DNA"/>
</dbReference>
<keyword evidence="2" id="KW-1185">Reference proteome</keyword>
<evidence type="ECO:0000313" key="1">
    <source>
        <dbReference type="EMBL" id="EDM24824.1"/>
    </source>
</evidence>
<protein>
    <submittedName>
        <fullName evidence="1">Uncharacterized protein</fullName>
    </submittedName>
</protein>
<gene>
    <name evidence="1" type="ORF">LNTAR_15402</name>
</gene>
<organism evidence="1 2">
    <name type="scientific">Lentisphaera araneosa HTCC2155</name>
    <dbReference type="NCBI Taxonomy" id="313628"/>
    <lineage>
        <taxon>Bacteria</taxon>
        <taxon>Pseudomonadati</taxon>
        <taxon>Lentisphaerota</taxon>
        <taxon>Lentisphaeria</taxon>
        <taxon>Lentisphaerales</taxon>
        <taxon>Lentisphaeraceae</taxon>
        <taxon>Lentisphaera</taxon>
    </lineage>
</organism>
<reference evidence="1 2" key="1">
    <citation type="journal article" date="2010" name="J. Bacteriol.">
        <title>Genome sequence of Lentisphaera araneosa HTCC2155T, the type species of the order Lentisphaerales in the phylum Lentisphaerae.</title>
        <authorList>
            <person name="Thrash J.C."/>
            <person name="Cho J.C."/>
            <person name="Vergin K.L."/>
            <person name="Morris R.M."/>
            <person name="Giovannoni S.J."/>
        </authorList>
    </citation>
    <scope>NUCLEOTIDE SEQUENCE [LARGE SCALE GENOMIC DNA]</scope>
    <source>
        <strain evidence="1 2">HTCC2155</strain>
    </source>
</reference>
<dbReference type="AlphaFoldDB" id="A6DU65"/>
<name>A6DU65_9BACT</name>
<accession>A6DU65</accession>
<evidence type="ECO:0000313" key="2">
    <source>
        <dbReference type="Proteomes" id="UP000004947"/>
    </source>
</evidence>
<sequence>MRLELTTFCLEVYSRSTKTNPEKPLMAPIFKIFVVPFLRP</sequence>